<reference evidence="5" key="1">
    <citation type="submission" date="2015-06" db="EMBL/GenBank/DDBJ databases">
        <authorList>
            <person name="Bertelli C."/>
        </authorList>
    </citation>
    <scope>NUCLEOTIDE SEQUENCE [LARGE SCALE GENOMIC DNA]</scope>
    <source>
        <strain evidence="5">CRIB-30</strain>
    </source>
</reference>
<dbReference type="GO" id="GO:0016757">
    <property type="term" value="F:glycosyltransferase activity"/>
    <property type="evidence" value="ECO:0007669"/>
    <property type="project" value="UniProtKB-KW"/>
</dbReference>
<keyword evidence="1" id="KW-0328">Glycosyltransferase</keyword>
<evidence type="ECO:0000256" key="2">
    <source>
        <dbReference type="ARBA" id="ARBA00022679"/>
    </source>
</evidence>
<dbReference type="SUPFAM" id="SSF75005">
    <property type="entry name" value="Arabinanase/levansucrase/invertase"/>
    <property type="match status" value="1"/>
</dbReference>
<name>A0A0H5E873_9BACT</name>
<evidence type="ECO:0000313" key="4">
    <source>
        <dbReference type="EMBL" id="CRX39550.1"/>
    </source>
</evidence>
<comment type="similarity">
    <text evidence="3">Belongs to the glycosyl hydrolase 130 family.</text>
</comment>
<keyword evidence="2" id="KW-0808">Transferase</keyword>
<dbReference type="Gene3D" id="2.115.10.20">
    <property type="entry name" value="Glycosyl hydrolase domain, family 43"/>
    <property type="match status" value="1"/>
</dbReference>
<evidence type="ECO:0000313" key="5">
    <source>
        <dbReference type="Proteomes" id="UP000220251"/>
    </source>
</evidence>
<dbReference type="InterPro" id="IPR007184">
    <property type="entry name" value="Mannoside_phosphorylase"/>
</dbReference>
<sequence length="361" mass="41217">MSHSLVAKITPFPPWKPLLFLAVICRALLHSSLIDIEASSQSFVLESKKIEIPGYPHAFNPSIIRFQETIYMTFRVMIAPARSASSPHFGSRIGIVELNDDFTVKSVPQLLRIESLFREGELSANAEDARLIEVGGRLYIVFSDTADAAREWGSWRVFIAELDCRGNSIEIVRVDPIRDFPGASNRRREKNWVPFEFEGHLLLSYSLAPHRVFLLSKEQASCREIFSSDRELYWPFGEMRGGTPALLIDSDRYLSFFHSSCPMATIHSDSESMPHYFFGAYTFSSKPPFHLLSISPDPIVGLGFYTSANYAPYWHPVRVVFPCGFLIEADHFWVFFGKQDHECWAVKLDRQRLLDSLSHLK</sequence>
<dbReference type="AlphaFoldDB" id="A0A0H5E873"/>
<keyword evidence="5" id="KW-1185">Reference proteome</keyword>
<dbReference type="PANTHER" id="PTHR34106:SF5">
    <property type="entry name" value="GLYCOSIDASE"/>
    <property type="match status" value="1"/>
</dbReference>
<organism evidence="4 5">
    <name type="scientific">Estrella lausannensis</name>
    <dbReference type="NCBI Taxonomy" id="483423"/>
    <lineage>
        <taxon>Bacteria</taxon>
        <taxon>Pseudomonadati</taxon>
        <taxon>Chlamydiota</taxon>
        <taxon>Chlamydiia</taxon>
        <taxon>Parachlamydiales</taxon>
        <taxon>Candidatus Criblamydiaceae</taxon>
        <taxon>Estrella</taxon>
    </lineage>
</organism>
<dbReference type="OrthoDB" id="144558at2"/>
<proteinExistence type="inferred from homology"/>
<accession>A0A0H5E873</accession>
<dbReference type="EMBL" id="CWGJ01000028">
    <property type="protein sequence ID" value="CRX39550.1"/>
    <property type="molecule type" value="Genomic_DNA"/>
</dbReference>
<dbReference type="Pfam" id="PF04041">
    <property type="entry name" value="Glyco_hydro_130"/>
    <property type="match status" value="1"/>
</dbReference>
<dbReference type="Proteomes" id="UP000220251">
    <property type="component" value="Unassembled WGS sequence"/>
</dbReference>
<evidence type="ECO:0000256" key="1">
    <source>
        <dbReference type="ARBA" id="ARBA00022676"/>
    </source>
</evidence>
<evidence type="ECO:0000256" key="3">
    <source>
        <dbReference type="ARBA" id="ARBA00024356"/>
    </source>
</evidence>
<dbReference type="RefSeq" id="WP_098039409.1">
    <property type="nucleotide sequence ID" value="NZ_CWGJ01000028.1"/>
</dbReference>
<protein>
    <submittedName>
        <fullName evidence="4">Uncharacterized protein</fullName>
    </submittedName>
</protein>
<dbReference type="PANTHER" id="PTHR34106">
    <property type="entry name" value="GLYCOSIDASE"/>
    <property type="match status" value="1"/>
</dbReference>
<dbReference type="InterPro" id="IPR023296">
    <property type="entry name" value="Glyco_hydro_beta-prop_sf"/>
</dbReference>
<gene>
    <name evidence="4" type="ORF">ELAC_2230</name>
</gene>